<accession>A0A4Q9M760</accession>
<sequence length="220" mass="22693">MPSSVVVITGNTSSVRILCDAKSPYADTAEAAATRKSISTLLGHFEPGSDAGPPFAFAPTKLDISPEIEGFLKQFTVAAGAAAASVFCGSILAGHTSEADDYGDLAFYLGPGDYGPGHEQDVLRALGIGYSQGLTSSDIASRKATQPVELSSTDGLPTTFNIAADASSGGTVKRLRDILKQLSDRYAFCVSGPGVLVIYFLVGRLGASEWIGLTGIGVHS</sequence>
<proteinExistence type="predicted"/>
<dbReference type="Proteomes" id="UP000292957">
    <property type="component" value="Unassembled WGS sequence"/>
</dbReference>
<reference evidence="1" key="1">
    <citation type="submission" date="2019-01" db="EMBL/GenBank/DDBJ databases">
        <title>Draft genome sequences of three monokaryotic isolates of the white-rot basidiomycete fungus Dichomitus squalens.</title>
        <authorList>
            <consortium name="DOE Joint Genome Institute"/>
            <person name="Lopez S.C."/>
            <person name="Andreopoulos B."/>
            <person name="Pangilinan J."/>
            <person name="Lipzen A."/>
            <person name="Riley R."/>
            <person name="Ahrendt S."/>
            <person name="Ng V."/>
            <person name="Barry K."/>
            <person name="Daum C."/>
            <person name="Grigoriev I.V."/>
            <person name="Hilden K.S."/>
            <person name="Makela M.R."/>
            <person name="de Vries R.P."/>
        </authorList>
    </citation>
    <scope>NUCLEOTIDE SEQUENCE [LARGE SCALE GENOMIC DNA]</scope>
    <source>
        <strain evidence="1">OM18370.1</strain>
    </source>
</reference>
<gene>
    <name evidence="1" type="ORF">BD311DRAFT_704925</name>
</gene>
<protein>
    <submittedName>
        <fullName evidence="1">Uncharacterized protein</fullName>
    </submittedName>
</protein>
<organism evidence="1">
    <name type="scientific">Dichomitus squalens</name>
    <dbReference type="NCBI Taxonomy" id="114155"/>
    <lineage>
        <taxon>Eukaryota</taxon>
        <taxon>Fungi</taxon>
        <taxon>Dikarya</taxon>
        <taxon>Basidiomycota</taxon>
        <taxon>Agaricomycotina</taxon>
        <taxon>Agaricomycetes</taxon>
        <taxon>Polyporales</taxon>
        <taxon>Polyporaceae</taxon>
        <taxon>Dichomitus</taxon>
    </lineage>
</organism>
<evidence type="ECO:0000313" key="1">
    <source>
        <dbReference type="EMBL" id="TBU22850.1"/>
    </source>
</evidence>
<dbReference type="AlphaFoldDB" id="A0A4Q9M760"/>
<dbReference type="OrthoDB" id="10261040at2759"/>
<dbReference type="EMBL" id="ML143524">
    <property type="protein sequence ID" value="TBU22850.1"/>
    <property type="molecule type" value="Genomic_DNA"/>
</dbReference>
<name>A0A4Q9M760_9APHY</name>